<dbReference type="InParanoid" id="M4BST1"/>
<reference evidence="1" key="2">
    <citation type="submission" date="2015-06" db="UniProtKB">
        <authorList>
            <consortium name="EnsemblProtists"/>
        </authorList>
    </citation>
    <scope>IDENTIFICATION</scope>
    <source>
        <strain evidence="1">Emoy2</strain>
    </source>
</reference>
<dbReference type="Proteomes" id="UP000011713">
    <property type="component" value="Unassembled WGS sequence"/>
</dbReference>
<sequence>MGRVITASRSRLKALAPLIGNYDSAERELTTTEKVEDEENSPALLSHYASAEPDADKSDYMEIKRMLLGTSGAALLRDHHQHTAPDTIAMVSPTTEVLAMDESDPMQIYFAKAMEKFLRDRQRRITRTAQIVRPATNHNVFGACMPDTDMELADSHHSRGNAYNHDDLDIGDLRRLQLATTEATTGGGFASQRIYMSAIAELKEFSVRDHGGDRARGWVRKVESSFLRYQAPDSEKCLVFGDLLISPARNWYSQLSRSTRNKWKDLLESSFL</sequence>
<name>M4BST1_HYAAE</name>
<protein>
    <submittedName>
        <fullName evidence="1">Uncharacterized protein</fullName>
    </submittedName>
</protein>
<keyword evidence="2" id="KW-1185">Reference proteome</keyword>
<evidence type="ECO:0000313" key="2">
    <source>
        <dbReference type="Proteomes" id="UP000011713"/>
    </source>
</evidence>
<evidence type="ECO:0000313" key="1">
    <source>
        <dbReference type="EnsemblProtists" id="HpaP809516"/>
    </source>
</evidence>
<reference evidence="2" key="1">
    <citation type="journal article" date="2010" name="Science">
        <title>Signatures of adaptation to obligate biotrophy in the Hyaloperonospora arabidopsidis genome.</title>
        <authorList>
            <person name="Baxter L."/>
            <person name="Tripathy S."/>
            <person name="Ishaque N."/>
            <person name="Boot N."/>
            <person name="Cabral A."/>
            <person name="Kemen E."/>
            <person name="Thines M."/>
            <person name="Ah-Fong A."/>
            <person name="Anderson R."/>
            <person name="Badejoko W."/>
            <person name="Bittner-Eddy P."/>
            <person name="Boore J.L."/>
            <person name="Chibucos M.C."/>
            <person name="Coates M."/>
            <person name="Dehal P."/>
            <person name="Delehaunty K."/>
            <person name="Dong S."/>
            <person name="Downton P."/>
            <person name="Dumas B."/>
            <person name="Fabro G."/>
            <person name="Fronick C."/>
            <person name="Fuerstenberg S.I."/>
            <person name="Fulton L."/>
            <person name="Gaulin E."/>
            <person name="Govers F."/>
            <person name="Hughes L."/>
            <person name="Humphray S."/>
            <person name="Jiang R.H."/>
            <person name="Judelson H."/>
            <person name="Kamoun S."/>
            <person name="Kyung K."/>
            <person name="Meijer H."/>
            <person name="Minx P."/>
            <person name="Morris P."/>
            <person name="Nelson J."/>
            <person name="Phuntumart V."/>
            <person name="Qutob D."/>
            <person name="Rehmany A."/>
            <person name="Rougon-Cardoso A."/>
            <person name="Ryden P."/>
            <person name="Torto-Alalibo T."/>
            <person name="Studholme D."/>
            <person name="Wang Y."/>
            <person name="Win J."/>
            <person name="Wood J."/>
            <person name="Clifton S.W."/>
            <person name="Rogers J."/>
            <person name="Van den Ackerveken G."/>
            <person name="Jones J.D."/>
            <person name="McDowell J.M."/>
            <person name="Beynon J."/>
            <person name="Tyler B.M."/>
        </authorList>
    </citation>
    <scope>NUCLEOTIDE SEQUENCE [LARGE SCALE GENOMIC DNA]</scope>
    <source>
        <strain evidence="2">Emoy2</strain>
    </source>
</reference>
<accession>M4BST1</accession>
<dbReference type="VEuPathDB" id="FungiDB:HpaG809516"/>
<proteinExistence type="predicted"/>
<dbReference type="EnsemblProtists" id="HpaT809516">
    <property type="protein sequence ID" value="HpaP809516"/>
    <property type="gene ID" value="HpaG809516"/>
</dbReference>
<organism evidence="1 2">
    <name type="scientific">Hyaloperonospora arabidopsidis (strain Emoy2)</name>
    <name type="common">Downy mildew agent</name>
    <name type="synonym">Peronospora arabidopsidis</name>
    <dbReference type="NCBI Taxonomy" id="559515"/>
    <lineage>
        <taxon>Eukaryota</taxon>
        <taxon>Sar</taxon>
        <taxon>Stramenopiles</taxon>
        <taxon>Oomycota</taxon>
        <taxon>Peronosporomycetes</taxon>
        <taxon>Peronosporales</taxon>
        <taxon>Peronosporaceae</taxon>
        <taxon>Hyaloperonospora</taxon>
    </lineage>
</organism>
<dbReference type="EMBL" id="JH597790">
    <property type="status" value="NOT_ANNOTATED_CDS"/>
    <property type="molecule type" value="Genomic_DNA"/>
</dbReference>
<dbReference type="AlphaFoldDB" id="M4BST1"/>
<dbReference type="HOGENOM" id="CLU_1024692_0_0_1"/>